<evidence type="ECO:0000313" key="2">
    <source>
        <dbReference type="EMBL" id="MCD7464939.1"/>
    </source>
</evidence>
<evidence type="ECO:0000256" key="1">
    <source>
        <dbReference type="SAM" id="MobiDB-lite"/>
    </source>
</evidence>
<feature type="compositionally biased region" description="Basic and acidic residues" evidence="1">
    <location>
        <begin position="160"/>
        <end position="170"/>
    </location>
</feature>
<protein>
    <submittedName>
        <fullName evidence="2">Uncharacterized protein</fullName>
    </submittedName>
</protein>
<dbReference type="Proteomes" id="UP000823775">
    <property type="component" value="Unassembled WGS sequence"/>
</dbReference>
<dbReference type="EMBL" id="JACEIK010001005">
    <property type="protein sequence ID" value="MCD7464939.1"/>
    <property type="molecule type" value="Genomic_DNA"/>
</dbReference>
<accession>A0ABS8T0S8</accession>
<feature type="region of interest" description="Disordered" evidence="1">
    <location>
        <begin position="12"/>
        <end position="37"/>
    </location>
</feature>
<feature type="region of interest" description="Disordered" evidence="1">
    <location>
        <begin position="160"/>
        <end position="187"/>
    </location>
</feature>
<proteinExistence type="predicted"/>
<gene>
    <name evidence="2" type="ORF">HAX54_000249</name>
</gene>
<evidence type="ECO:0000313" key="3">
    <source>
        <dbReference type="Proteomes" id="UP000823775"/>
    </source>
</evidence>
<comment type="caution">
    <text evidence="2">The sequence shown here is derived from an EMBL/GenBank/DDBJ whole genome shotgun (WGS) entry which is preliminary data.</text>
</comment>
<reference evidence="2 3" key="1">
    <citation type="journal article" date="2021" name="BMC Genomics">
        <title>Datura genome reveals duplications of psychoactive alkaloid biosynthetic genes and high mutation rate following tissue culture.</title>
        <authorList>
            <person name="Rajewski A."/>
            <person name="Carter-House D."/>
            <person name="Stajich J."/>
            <person name="Litt A."/>
        </authorList>
    </citation>
    <scope>NUCLEOTIDE SEQUENCE [LARGE SCALE GENOMIC DNA]</scope>
    <source>
        <strain evidence="2">AR-01</strain>
    </source>
</reference>
<keyword evidence="3" id="KW-1185">Reference proteome</keyword>
<sequence length="228" mass="25887">MVAPQMSLCLVRSRHRASSGQPRPHGPHGHSSNVRPSYPSLLKVEKFATPIPNLKLVLQLAEVKVIQQSKQVTLNPIVNSDMLRLEIMKRRSKKWNLEREEKFSEEIRNEAEIDDISKVRRQRDSSENRVQEPIVAAVNGRVPEDEESRDYKERKERAFAKRKEQNDYKKLATYPHSGKSVPSLRPNCAVERDLSTSTSRIGGDSIQPQSVLVPAAMPQEPPVVLVVQ</sequence>
<organism evidence="2 3">
    <name type="scientific">Datura stramonium</name>
    <name type="common">Jimsonweed</name>
    <name type="synonym">Common thornapple</name>
    <dbReference type="NCBI Taxonomy" id="4076"/>
    <lineage>
        <taxon>Eukaryota</taxon>
        <taxon>Viridiplantae</taxon>
        <taxon>Streptophyta</taxon>
        <taxon>Embryophyta</taxon>
        <taxon>Tracheophyta</taxon>
        <taxon>Spermatophyta</taxon>
        <taxon>Magnoliopsida</taxon>
        <taxon>eudicotyledons</taxon>
        <taxon>Gunneridae</taxon>
        <taxon>Pentapetalae</taxon>
        <taxon>asterids</taxon>
        <taxon>lamiids</taxon>
        <taxon>Solanales</taxon>
        <taxon>Solanaceae</taxon>
        <taxon>Solanoideae</taxon>
        <taxon>Datureae</taxon>
        <taxon>Datura</taxon>
    </lineage>
</organism>
<name>A0ABS8T0S8_DATST</name>